<dbReference type="EMBL" id="JAADYS010002441">
    <property type="protein sequence ID" value="KAF4458500.1"/>
    <property type="molecule type" value="Genomic_DNA"/>
</dbReference>
<evidence type="ECO:0000256" key="1">
    <source>
        <dbReference type="SAM" id="Coils"/>
    </source>
</evidence>
<evidence type="ECO:0000313" key="3">
    <source>
        <dbReference type="EMBL" id="KAF4458500.1"/>
    </source>
</evidence>
<evidence type="ECO:0000313" key="4">
    <source>
        <dbReference type="Proteomes" id="UP000554235"/>
    </source>
</evidence>
<proteinExistence type="predicted"/>
<organism evidence="3 4">
    <name type="scientific">Fusarium albosuccineum</name>
    <dbReference type="NCBI Taxonomy" id="1237068"/>
    <lineage>
        <taxon>Eukaryota</taxon>
        <taxon>Fungi</taxon>
        <taxon>Dikarya</taxon>
        <taxon>Ascomycota</taxon>
        <taxon>Pezizomycotina</taxon>
        <taxon>Sordariomycetes</taxon>
        <taxon>Hypocreomycetidae</taxon>
        <taxon>Hypocreales</taxon>
        <taxon>Nectriaceae</taxon>
        <taxon>Fusarium</taxon>
        <taxon>Fusarium decemcellulare species complex</taxon>
    </lineage>
</organism>
<sequence>MQTCQVLESTPDEASEQPPPVPPRKEPVERDTVEAQAEKAPLQTGPSAIDPAAQLRITELEQQLQAITQEWRKTARDLNELQARGEKSNQMNDGTLIERAVQLRYAIWTFSIQYFDSDTTTRKSTWWKKDAPYFYDLEDTTPSPSALESRLRHPTQRAKVVAAFLWRVLCNRVFDAFDWAGEDIGSSIHRLRRFLNASKSDQPGPSSTPEHLPWKIENRPRSLGEVVPRPEAEREFQMWSTATVELVLDVLDTHGSKAADAQEHLAERKDDISKSVKQLFKLDDESEGITDALKSILDDAFALDKIMSQQVARLEWVFDVKTLEKRGCRFDAETMEMDEGATDGVVDAGRKVCLVVAPALVKRGKSTGEDFDKERILLKRSVWCE</sequence>
<feature type="coiled-coil region" evidence="1">
    <location>
        <begin position="57"/>
        <end position="84"/>
    </location>
</feature>
<reference evidence="3 4" key="1">
    <citation type="submission" date="2020-01" db="EMBL/GenBank/DDBJ databases">
        <title>Identification and distribution of gene clusters putatively required for synthesis of sphingolipid metabolism inhibitors in phylogenetically diverse species of the filamentous fungus Fusarium.</title>
        <authorList>
            <person name="Kim H.-S."/>
            <person name="Busman M."/>
            <person name="Brown D.W."/>
            <person name="Divon H."/>
            <person name="Uhlig S."/>
            <person name="Proctor R.H."/>
        </authorList>
    </citation>
    <scope>NUCLEOTIDE SEQUENCE [LARGE SCALE GENOMIC DNA]</scope>
    <source>
        <strain evidence="3 4">NRRL 20459</strain>
    </source>
</reference>
<name>A0A8H4KW01_9HYPO</name>
<protein>
    <submittedName>
        <fullName evidence="3">Uncharacterized protein</fullName>
    </submittedName>
</protein>
<gene>
    <name evidence="3" type="ORF">FALBO_14762</name>
</gene>
<comment type="caution">
    <text evidence="3">The sequence shown here is derived from an EMBL/GenBank/DDBJ whole genome shotgun (WGS) entry which is preliminary data.</text>
</comment>
<dbReference type="AlphaFoldDB" id="A0A8H4KW01"/>
<dbReference type="OrthoDB" id="5213630at2759"/>
<dbReference type="Proteomes" id="UP000554235">
    <property type="component" value="Unassembled WGS sequence"/>
</dbReference>
<evidence type="ECO:0000256" key="2">
    <source>
        <dbReference type="SAM" id="MobiDB-lite"/>
    </source>
</evidence>
<feature type="compositionally biased region" description="Polar residues" evidence="2">
    <location>
        <begin position="198"/>
        <end position="209"/>
    </location>
</feature>
<keyword evidence="4" id="KW-1185">Reference proteome</keyword>
<keyword evidence="1" id="KW-0175">Coiled coil</keyword>
<feature type="region of interest" description="Disordered" evidence="2">
    <location>
        <begin position="198"/>
        <end position="217"/>
    </location>
</feature>
<feature type="compositionally biased region" description="Basic and acidic residues" evidence="2">
    <location>
        <begin position="23"/>
        <end position="37"/>
    </location>
</feature>
<accession>A0A8H4KW01</accession>
<feature type="region of interest" description="Disordered" evidence="2">
    <location>
        <begin position="1"/>
        <end position="48"/>
    </location>
</feature>